<dbReference type="InterPro" id="IPR058591">
    <property type="entry name" value="Gtf3_N"/>
</dbReference>
<dbReference type="EMBL" id="PVOB01000459">
    <property type="protein sequence ID" value="PRO84649.1"/>
    <property type="molecule type" value="Genomic_DNA"/>
</dbReference>
<evidence type="ECO:0000259" key="3">
    <source>
        <dbReference type="Pfam" id="PF26337"/>
    </source>
</evidence>
<comment type="caution">
    <text evidence="4">The sequence shown here is derived from an EMBL/GenBank/DDBJ whole genome shotgun (WGS) entry which is preliminary data.</text>
</comment>
<dbReference type="PIRSF" id="PIRSF007023">
    <property type="entry name" value="UDP-Galf_transf"/>
    <property type="match status" value="1"/>
</dbReference>
<evidence type="ECO:0000313" key="4">
    <source>
        <dbReference type="EMBL" id="PRO84649.1"/>
    </source>
</evidence>
<reference evidence="4 5" key="1">
    <citation type="submission" date="2018-03" db="EMBL/GenBank/DDBJ databases">
        <title>Draft Genome Sequences of six Lactobacillus pentosus Strains Isolated from Brines of Traditionally Fermented Spanish-Style Green Table Olives.</title>
        <authorList>
            <person name="Calero-Delgado B."/>
            <person name="Martin-Platero A.M."/>
            <person name="Perez-Pulido A.J."/>
            <person name="Benitez-Cabello A."/>
            <person name="Casimiro-Soriguer C.S."/>
            <person name="Martinez-Bueno M."/>
            <person name="Arroyo-Lopez F.N."/>
            <person name="Rodriguez-Gomez F."/>
            <person name="Bautista-Gallego J."/>
            <person name="Garrido-Fernandez A."/>
            <person name="Jimenez-Diaz R."/>
        </authorList>
    </citation>
    <scope>NUCLEOTIDE SEQUENCE [LARGE SCALE GENOMIC DNA]</scope>
    <source>
        <strain evidence="4 5">IG2</strain>
    </source>
</reference>
<accession>A0ABX5CWI1</accession>
<dbReference type="Gene3D" id="3.40.50.2000">
    <property type="entry name" value="Glycogen Phosphorylase B"/>
    <property type="match status" value="2"/>
</dbReference>
<dbReference type="RefSeq" id="WP_105962133.1">
    <property type="nucleotide sequence ID" value="NZ_JALDYT010000011.1"/>
</dbReference>
<protein>
    <submittedName>
        <fullName evidence="4">Galactofuranosyltransferase</fullName>
    </submittedName>
</protein>
<keyword evidence="5" id="KW-1185">Reference proteome</keyword>
<organism evidence="4 5">
    <name type="scientific">Lactiplantibacillus pentosus</name>
    <name type="common">Lactobacillus pentosus</name>
    <dbReference type="NCBI Taxonomy" id="1589"/>
    <lineage>
        <taxon>Bacteria</taxon>
        <taxon>Bacillati</taxon>
        <taxon>Bacillota</taxon>
        <taxon>Bacilli</taxon>
        <taxon>Lactobacillales</taxon>
        <taxon>Lactobacillaceae</taxon>
        <taxon>Lactiplantibacillus</taxon>
    </lineage>
</organism>
<gene>
    <name evidence="4" type="ORF">C6Y08_19580</name>
</gene>
<dbReference type="Pfam" id="PF26337">
    <property type="entry name" value="Gtf3_C"/>
    <property type="match status" value="1"/>
</dbReference>
<evidence type="ECO:0000256" key="1">
    <source>
        <dbReference type="ARBA" id="ARBA00022679"/>
    </source>
</evidence>
<name>A0ABX5CWI1_LACPE</name>
<keyword evidence="1" id="KW-0808">Transferase</keyword>
<dbReference type="InterPro" id="IPR058592">
    <property type="entry name" value="Gtf3_C"/>
</dbReference>
<feature type="domain" description="Glucosyltransferase 3-like N-terminal" evidence="2">
    <location>
        <begin position="10"/>
        <end position="146"/>
    </location>
</feature>
<evidence type="ECO:0000313" key="5">
    <source>
        <dbReference type="Proteomes" id="UP000238378"/>
    </source>
</evidence>
<feature type="domain" description="Glucosyltransferase 3-like C-terminal" evidence="3">
    <location>
        <begin position="171"/>
        <end position="329"/>
    </location>
</feature>
<sequence length="343" mass="38516">MKGYLVSTKLEKNNNAGSKAKQDIETILFKTGLEKLSLIIPTNRVERVLYAIKVWKKAFNGLNEGLIVVQYPLYSKVITKQLVREAGKRPNVKMMAIVHDIESLRIDVNHEDAINAEINLLNGFDFLIVHNTKMKSWLIEHGLTIPSEVLGAFDYLSDFSVPIQRKSGNVVNFAGNLAKSSFLTKITSTDVKYHIYGPNPQKYSAVLAYKGIYSPEQLSEQFASGYGLAWDGDSITTCSGVYGEYLKINNPHKVSLYIRSGLPVIVWDDSAMSDWVQKNNLGLSVSSLDELGDIISGVTDHQYQIYTENARVVAQRMQQGLYIREAFTKLLKNQSIILENYHG</sequence>
<evidence type="ECO:0000259" key="2">
    <source>
        <dbReference type="Pfam" id="PF26334"/>
    </source>
</evidence>
<proteinExistence type="predicted"/>
<dbReference type="Pfam" id="PF26334">
    <property type="entry name" value="Gtf3_N"/>
    <property type="match status" value="1"/>
</dbReference>
<dbReference type="Proteomes" id="UP000238378">
    <property type="component" value="Unassembled WGS sequence"/>
</dbReference>